<feature type="region of interest" description="Disordered" evidence="1">
    <location>
        <begin position="143"/>
        <end position="194"/>
    </location>
</feature>
<protein>
    <submittedName>
        <fullName evidence="2">Uncharacterized protein</fullName>
    </submittedName>
</protein>
<feature type="compositionally biased region" description="Polar residues" evidence="1">
    <location>
        <begin position="158"/>
        <end position="182"/>
    </location>
</feature>
<gene>
    <name evidence="2" type="ORF">HETSPECPRED_004877</name>
</gene>
<dbReference type="AlphaFoldDB" id="A0A8H3EH30"/>
<feature type="compositionally biased region" description="Pro residues" evidence="1">
    <location>
        <begin position="281"/>
        <end position="295"/>
    </location>
</feature>
<organism evidence="2 3">
    <name type="scientific">Heterodermia speciosa</name>
    <dbReference type="NCBI Taxonomy" id="116794"/>
    <lineage>
        <taxon>Eukaryota</taxon>
        <taxon>Fungi</taxon>
        <taxon>Dikarya</taxon>
        <taxon>Ascomycota</taxon>
        <taxon>Pezizomycotina</taxon>
        <taxon>Lecanoromycetes</taxon>
        <taxon>OSLEUM clade</taxon>
        <taxon>Lecanoromycetidae</taxon>
        <taxon>Caliciales</taxon>
        <taxon>Physciaceae</taxon>
        <taxon>Heterodermia</taxon>
    </lineage>
</organism>
<evidence type="ECO:0000313" key="2">
    <source>
        <dbReference type="EMBL" id="CAF9905114.1"/>
    </source>
</evidence>
<keyword evidence="3" id="KW-1185">Reference proteome</keyword>
<feature type="region of interest" description="Disordered" evidence="1">
    <location>
        <begin position="388"/>
        <end position="418"/>
    </location>
</feature>
<name>A0A8H3EH30_9LECA</name>
<feature type="compositionally biased region" description="Low complexity" evidence="1">
    <location>
        <begin position="394"/>
        <end position="406"/>
    </location>
</feature>
<feature type="region of interest" description="Disordered" evidence="1">
    <location>
        <begin position="443"/>
        <end position="474"/>
    </location>
</feature>
<evidence type="ECO:0000313" key="3">
    <source>
        <dbReference type="Proteomes" id="UP000664521"/>
    </source>
</evidence>
<dbReference type="EMBL" id="CAJPDS010000003">
    <property type="protein sequence ID" value="CAF9905114.1"/>
    <property type="molecule type" value="Genomic_DNA"/>
</dbReference>
<sequence length="497" mass="54431">MARLMPSSTLSLSPGTGWEEASCDDDRIIELETCRPGWRLARGLPASALADGRHRHHQMQVSLSGHPIPHGSNQSPILPRNDKQQLHPHPTKSYAPHPRSSPLQARRTELPLRYLNVKDFGRFGVHMAHQGIYIPPSDAAQQYYPNPYPHSPALIQPHPSSNAQQHGPNQLYPSLARPSSSFMPPPSTLPEDVNKWRNLQPQRPSNLWPRGLTEEQRPFQDRYPQQHAQTSPINPYYAQQPTSTTAAAVAPTAASFTSPSGSQLGQFQRPHTQSPASTFPSAPPMTAPSLPPASPIKPEAFTPAPAAPAPAPESTFQEPKKPSAPQPVNTQQQPAPMPSATGQSNPQTVIPAAQSPTAAAPSPLEAARVTALLEINRLLLYSIFAIQTPPKPAAPDSSSSDATKSAQPARPSHQTNPHYTDYMRRLQSNLAYLACIADRPHKPQNPIPPFPAIMETPAPRKAEPEAEGDDEREKELRVKYESLKELWPDWKGDVKKA</sequence>
<dbReference type="Proteomes" id="UP000664521">
    <property type="component" value="Unassembled WGS sequence"/>
</dbReference>
<feature type="compositionally biased region" description="Polar residues" evidence="1">
    <location>
        <begin position="326"/>
        <end position="348"/>
    </location>
</feature>
<evidence type="ECO:0000256" key="1">
    <source>
        <dbReference type="SAM" id="MobiDB-lite"/>
    </source>
</evidence>
<comment type="caution">
    <text evidence="2">The sequence shown here is derived from an EMBL/GenBank/DDBJ whole genome shotgun (WGS) entry which is preliminary data.</text>
</comment>
<reference evidence="2" key="1">
    <citation type="submission" date="2021-03" db="EMBL/GenBank/DDBJ databases">
        <authorList>
            <person name="Tagirdzhanova G."/>
        </authorList>
    </citation>
    <scope>NUCLEOTIDE SEQUENCE</scope>
</reference>
<accession>A0A8H3EH30</accession>
<dbReference type="OrthoDB" id="2530523at2759"/>
<feature type="region of interest" description="Disordered" evidence="1">
    <location>
        <begin position="50"/>
        <end position="106"/>
    </location>
</feature>
<dbReference type="PRINTS" id="PR01217">
    <property type="entry name" value="PRICHEXTENSN"/>
</dbReference>
<feature type="region of interest" description="Disordered" evidence="1">
    <location>
        <begin position="222"/>
        <end position="362"/>
    </location>
</feature>
<proteinExistence type="predicted"/>
<feature type="compositionally biased region" description="Low complexity" evidence="1">
    <location>
        <begin position="241"/>
        <end position="262"/>
    </location>
</feature>
<feature type="compositionally biased region" description="Polar residues" evidence="1">
    <location>
        <begin position="263"/>
        <end position="280"/>
    </location>
</feature>
<feature type="compositionally biased region" description="Polar residues" evidence="1">
    <location>
        <begin position="226"/>
        <end position="240"/>
    </location>
</feature>
<feature type="compositionally biased region" description="Low complexity" evidence="1">
    <location>
        <begin position="351"/>
        <end position="362"/>
    </location>
</feature>